<dbReference type="RefSeq" id="WP_094252137.1">
    <property type="nucleotide sequence ID" value="NZ_JBHLXL010000001.1"/>
</dbReference>
<dbReference type="GO" id="GO:0005524">
    <property type="term" value="F:ATP binding"/>
    <property type="evidence" value="ECO:0007669"/>
    <property type="project" value="UniProtKB-UniRule"/>
</dbReference>
<evidence type="ECO:0000256" key="4">
    <source>
        <dbReference type="PROSITE-ProRule" id="PRU00409"/>
    </source>
</evidence>
<dbReference type="GO" id="GO:0046872">
    <property type="term" value="F:metal ion binding"/>
    <property type="evidence" value="ECO:0007669"/>
    <property type="project" value="UniProtKB-KW"/>
</dbReference>
<evidence type="ECO:0000256" key="3">
    <source>
        <dbReference type="ARBA" id="ARBA00022840"/>
    </source>
</evidence>
<dbReference type="PROSITE" id="PS50975">
    <property type="entry name" value="ATP_GRASP"/>
    <property type="match status" value="1"/>
</dbReference>
<organism evidence="6 7">
    <name type="scientific">Fictibacillus aquaticus</name>
    <dbReference type="NCBI Taxonomy" id="2021314"/>
    <lineage>
        <taxon>Bacteria</taxon>
        <taxon>Bacillati</taxon>
        <taxon>Bacillota</taxon>
        <taxon>Bacilli</taxon>
        <taxon>Bacillales</taxon>
        <taxon>Fictibacillaceae</taxon>
        <taxon>Fictibacillus</taxon>
    </lineage>
</organism>
<evidence type="ECO:0000313" key="7">
    <source>
        <dbReference type="Proteomes" id="UP000215059"/>
    </source>
</evidence>
<dbReference type="Gene3D" id="3.30.1490.20">
    <property type="entry name" value="ATP-grasp fold, A domain"/>
    <property type="match status" value="1"/>
</dbReference>
<dbReference type="GO" id="GO:0043774">
    <property type="term" value="F:coenzyme F420-2 alpha-glutamyl ligase activity"/>
    <property type="evidence" value="ECO:0007669"/>
    <property type="project" value="TreeGrafter"/>
</dbReference>
<dbReference type="Proteomes" id="UP000215059">
    <property type="component" value="Unassembled WGS sequence"/>
</dbReference>
<dbReference type="InterPro" id="IPR011761">
    <property type="entry name" value="ATP-grasp"/>
</dbReference>
<feature type="domain" description="ATP-grasp" evidence="5">
    <location>
        <begin position="105"/>
        <end position="292"/>
    </location>
</feature>
<dbReference type="PANTHER" id="PTHR21621:SF2">
    <property type="entry name" value="COENZYME GAMMA-F420-2:ALPHA-L-GLUTAMATE LIGASE"/>
    <property type="match status" value="1"/>
</dbReference>
<dbReference type="Pfam" id="PF08443">
    <property type="entry name" value="RimK"/>
    <property type="match status" value="1"/>
</dbReference>
<keyword evidence="7" id="KW-1185">Reference proteome</keyword>
<evidence type="ECO:0000256" key="1">
    <source>
        <dbReference type="ARBA" id="ARBA00022723"/>
    </source>
</evidence>
<evidence type="ECO:0000313" key="6">
    <source>
        <dbReference type="EMBL" id="OYD58076.1"/>
    </source>
</evidence>
<keyword evidence="6" id="KW-0436">Ligase</keyword>
<reference evidence="6 7" key="1">
    <citation type="submission" date="2017-07" db="EMBL/GenBank/DDBJ databases">
        <title>Fictibacillus sp. nov. GDSW-R2A3 Genome sequencing and assembly.</title>
        <authorList>
            <person name="Mayilraj S."/>
        </authorList>
    </citation>
    <scope>NUCLEOTIDE SEQUENCE [LARGE SCALE GENOMIC DNA]</scope>
    <source>
        <strain evidence="6 7">GDSW-R2A3</strain>
    </source>
</reference>
<accession>A0A235F9S9</accession>
<dbReference type="OrthoDB" id="9786585at2"/>
<proteinExistence type="predicted"/>
<dbReference type="NCBIfam" id="TIGR00768">
    <property type="entry name" value="rimK_fam"/>
    <property type="match status" value="1"/>
</dbReference>
<dbReference type="EMBL" id="NOII01000002">
    <property type="protein sequence ID" value="OYD58076.1"/>
    <property type="molecule type" value="Genomic_DNA"/>
</dbReference>
<evidence type="ECO:0000256" key="2">
    <source>
        <dbReference type="ARBA" id="ARBA00022741"/>
    </source>
</evidence>
<dbReference type="GO" id="GO:0005737">
    <property type="term" value="C:cytoplasm"/>
    <property type="evidence" value="ECO:0007669"/>
    <property type="project" value="TreeGrafter"/>
</dbReference>
<name>A0A235F9S9_9BACL</name>
<comment type="caution">
    <text evidence="6">The sequence shown here is derived from an EMBL/GenBank/DDBJ whole genome shotgun (WGS) entry which is preliminary data.</text>
</comment>
<dbReference type="SUPFAM" id="SSF56059">
    <property type="entry name" value="Glutathione synthetase ATP-binding domain-like"/>
    <property type="match status" value="1"/>
</dbReference>
<keyword evidence="2 4" id="KW-0547">Nucleotide-binding</keyword>
<dbReference type="PANTHER" id="PTHR21621">
    <property type="entry name" value="RIBOSOMAL PROTEIN S6 MODIFICATION PROTEIN"/>
    <property type="match status" value="1"/>
</dbReference>
<keyword evidence="1" id="KW-0479">Metal-binding</keyword>
<evidence type="ECO:0000259" key="5">
    <source>
        <dbReference type="PROSITE" id="PS50975"/>
    </source>
</evidence>
<dbReference type="InterPro" id="IPR013815">
    <property type="entry name" value="ATP_grasp_subdomain_1"/>
</dbReference>
<dbReference type="InterPro" id="IPR004666">
    <property type="entry name" value="Rp_bS6_RimK/Lys_biosynth_LsyX"/>
</dbReference>
<dbReference type="AlphaFoldDB" id="A0A235F9S9"/>
<sequence>MKRNCWIVYNGNLKTEKFLDYAQWLAEAARKAGITAELIANNEILTFFQNGSCFLAGNKQNSPLPDFVLFTDKDILLARQIERMGIRVFNSSSAIEICDNKILMYERLALEGIPFPKTAVSPKIFGNVTDDIHLESFTKEIGFPMVLKEAYGSFGQQVYLVSTKEELQEKIQELGSKEYIVQEFIKASSGRDIRVNIVGCRPVASMLRRSLTDFRANVSAGGTMEPYAPTKEESELAAAAARAAGTDFAGVDLLFTEDGSPTVCEVNSNAHIRSIYSCTGINVADHILSYIKEKMYG</sequence>
<protein>
    <submittedName>
        <fullName evidence="6">RimK family alpha-L-glutamate ligase</fullName>
    </submittedName>
</protein>
<dbReference type="InterPro" id="IPR013651">
    <property type="entry name" value="ATP-grasp_RimK-type"/>
</dbReference>
<keyword evidence="3 4" id="KW-0067">ATP-binding</keyword>
<dbReference type="Gene3D" id="3.40.50.20">
    <property type="match status" value="1"/>
</dbReference>
<dbReference type="Gene3D" id="3.30.470.20">
    <property type="entry name" value="ATP-grasp fold, B domain"/>
    <property type="match status" value="1"/>
</dbReference>
<gene>
    <name evidence="6" type="ORF">CGZ90_09325</name>
</gene>